<dbReference type="SUPFAM" id="SSF51294">
    <property type="entry name" value="Hedgehog/intein (Hint) domain"/>
    <property type="match status" value="1"/>
</dbReference>
<organism evidence="5 6">
    <name type="scientific">Actinocorallia aurantiaca</name>
    <dbReference type="NCBI Taxonomy" id="46204"/>
    <lineage>
        <taxon>Bacteria</taxon>
        <taxon>Bacillati</taxon>
        <taxon>Actinomycetota</taxon>
        <taxon>Actinomycetes</taxon>
        <taxon>Streptosporangiales</taxon>
        <taxon>Thermomonosporaceae</taxon>
        <taxon>Actinocorallia</taxon>
    </lineage>
</organism>
<sequence length="501" mass="53667">MFTVFRGRLSVSHRRRSGLRHDGGASAVEYGAILILVAALAAVFTVVALPERVKTNTAAAICQLFSGNDARDCPDGRPPAPVGDDPNTGNDPNGNDPALPDPPAQNQPPATDPADPALDPDDPDVKTYNDAKKEADAANQALNDLNGLSEQAKQEILDLLKDIVGITDIEDCLTKGDIVACISALAGLVPWGKVLKVLKKIPGAVKLAKKLKNLWDQLADAKARKKKADDALDEAKKKLDEKPALCPVKKPSSFLPGTRVLLADGSSKHIDQIEVGDLVWATDPVSRVSGPRPVTHLISSRGAKHLTTLSTGFLGRLGPTVTATGDHPFWAPDVRAWRKASQLASGASLSMPDGRTVALTEADGHTGSVRVHNLTVAGLHTYYVLIGDTPVLAHNSDPCTEKFWPKGEPSDLCDISGSTGCEDVARTIQRVIGGERMRITDRYGAPTLGKYRGQDSFWGHHDVVVKDGRVYDAWTGPEGEPMDVYRSRFEYGDDLVFSPAP</sequence>
<keyword evidence="3" id="KW-0472">Membrane</keyword>
<feature type="domain" description="Hint" evidence="4">
    <location>
        <begin position="251"/>
        <end position="353"/>
    </location>
</feature>
<dbReference type="EMBL" id="BAAATZ010000006">
    <property type="protein sequence ID" value="GAA2723371.1"/>
    <property type="molecule type" value="Genomic_DNA"/>
</dbReference>
<comment type="caution">
    <text evidence="5">The sequence shown here is derived from an EMBL/GenBank/DDBJ whole genome shotgun (WGS) entry which is preliminary data.</text>
</comment>
<dbReference type="SMART" id="SM00306">
    <property type="entry name" value="HintN"/>
    <property type="match status" value="1"/>
</dbReference>
<feature type="compositionally biased region" description="Low complexity" evidence="2">
    <location>
        <begin position="107"/>
        <end position="117"/>
    </location>
</feature>
<keyword evidence="3" id="KW-0812">Transmembrane</keyword>
<evidence type="ECO:0000313" key="5">
    <source>
        <dbReference type="EMBL" id="GAA2723371.1"/>
    </source>
</evidence>
<reference evidence="5 6" key="1">
    <citation type="journal article" date="2019" name="Int. J. Syst. Evol. Microbiol.">
        <title>The Global Catalogue of Microorganisms (GCM) 10K type strain sequencing project: providing services to taxonomists for standard genome sequencing and annotation.</title>
        <authorList>
            <consortium name="The Broad Institute Genomics Platform"/>
            <consortium name="The Broad Institute Genome Sequencing Center for Infectious Disease"/>
            <person name="Wu L."/>
            <person name="Ma J."/>
        </authorList>
    </citation>
    <scope>NUCLEOTIDE SEQUENCE [LARGE SCALE GENOMIC DNA]</scope>
    <source>
        <strain evidence="5 6">JCM 8201</strain>
    </source>
</reference>
<gene>
    <name evidence="5" type="ORF">GCM10010439_18470</name>
</gene>
<feature type="compositionally biased region" description="Low complexity" evidence="2">
    <location>
        <begin position="82"/>
        <end position="98"/>
    </location>
</feature>
<dbReference type="InterPro" id="IPR036844">
    <property type="entry name" value="Hint_dom_sf"/>
</dbReference>
<evidence type="ECO:0000313" key="6">
    <source>
        <dbReference type="Proteomes" id="UP001501842"/>
    </source>
</evidence>
<dbReference type="NCBIfam" id="TIGR01443">
    <property type="entry name" value="intein_Cterm"/>
    <property type="match status" value="1"/>
</dbReference>
<proteinExistence type="predicted"/>
<dbReference type="Pfam" id="PF07591">
    <property type="entry name" value="PT-HINT"/>
    <property type="match status" value="1"/>
</dbReference>
<name>A0ABN3U4A3_9ACTN</name>
<keyword evidence="3" id="KW-1133">Transmembrane helix</keyword>
<feature type="coiled-coil region" evidence="1">
    <location>
        <begin position="128"/>
        <end position="162"/>
    </location>
</feature>
<feature type="transmembrane region" description="Helical" evidence="3">
    <location>
        <begin position="30"/>
        <end position="49"/>
    </location>
</feature>
<keyword evidence="6" id="KW-1185">Reference proteome</keyword>
<dbReference type="InterPro" id="IPR030934">
    <property type="entry name" value="Intein_C"/>
</dbReference>
<evidence type="ECO:0000259" key="4">
    <source>
        <dbReference type="SMART" id="SM00306"/>
    </source>
</evidence>
<evidence type="ECO:0000256" key="1">
    <source>
        <dbReference type="SAM" id="Coils"/>
    </source>
</evidence>
<feature type="region of interest" description="Disordered" evidence="2">
    <location>
        <begin position="67"/>
        <end position="128"/>
    </location>
</feature>
<evidence type="ECO:0000256" key="3">
    <source>
        <dbReference type="SAM" id="Phobius"/>
    </source>
</evidence>
<dbReference type="Proteomes" id="UP001501842">
    <property type="component" value="Unassembled WGS sequence"/>
</dbReference>
<keyword evidence="1" id="KW-0175">Coiled coil</keyword>
<dbReference type="InterPro" id="IPR003587">
    <property type="entry name" value="Hint_dom_N"/>
</dbReference>
<accession>A0ABN3U4A3</accession>
<evidence type="ECO:0000256" key="2">
    <source>
        <dbReference type="SAM" id="MobiDB-lite"/>
    </source>
</evidence>
<dbReference type="CDD" id="cd00081">
    <property type="entry name" value="Hint"/>
    <property type="match status" value="1"/>
</dbReference>
<dbReference type="Gene3D" id="2.170.16.10">
    <property type="entry name" value="Hedgehog/Intein (Hint) domain"/>
    <property type="match status" value="1"/>
</dbReference>
<protein>
    <recommendedName>
        <fullName evidence="4">Hint domain-containing protein</fullName>
    </recommendedName>
</protein>